<protein>
    <submittedName>
        <fullName evidence="1">Uncharacterized protein</fullName>
    </submittedName>
</protein>
<name>A0A4U8USW3_STECR</name>
<dbReference type="AlphaFoldDB" id="A0A4U8USW3"/>
<organism evidence="1 2">
    <name type="scientific">Steinernema carpocapsae</name>
    <name type="common">Entomopathogenic nematode</name>
    <dbReference type="NCBI Taxonomy" id="34508"/>
    <lineage>
        <taxon>Eukaryota</taxon>
        <taxon>Metazoa</taxon>
        <taxon>Ecdysozoa</taxon>
        <taxon>Nematoda</taxon>
        <taxon>Chromadorea</taxon>
        <taxon>Rhabditida</taxon>
        <taxon>Tylenchina</taxon>
        <taxon>Panagrolaimomorpha</taxon>
        <taxon>Strongyloidoidea</taxon>
        <taxon>Steinernematidae</taxon>
        <taxon>Steinernema</taxon>
    </lineage>
</organism>
<proteinExistence type="predicted"/>
<evidence type="ECO:0000313" key="2">
    <source>
        <dbReference type="Proteomes" id="UP000298663"/>
    </source>
</evidence>
<comment type="caution">
    <text evidence="1">The sequence shown here is derived from an EMBL/GenBank/DDBJ whole genome shotgun (WGS) entry which is preliminary data.</text>
</comment>
<dbReference type="EMBL" id="AZBU02000001">
    <property type="protein sequence ID" value="TMS36372.1"/>
    <property type="molecule type" value="Genomic_DNA"/>
</dbReference>
<dbReference type="Proteomes" id="UP000298663">
    <property type="component" value="Unassembled WGS sequence"/>
</dbReference>
<accession>A0A4U8USW3</accession>
<gene>
    <name evidence="1" type="ORF">L596_003551</name>
</gene>
<evidence type="ECO:0000313" key="1">
    <source>
        <dbReference type="EMBL" id="TMS36372.1"/>
    </source>
</evidence>
<keyword evidence="2" id="KW-1185">Reference proteome</keyword>
<sequence>MNLSAIKVWTLSRAISQSNVSKEAGNPSQKTMRKELYRIWITYAHGVLGCNNSFMSVHVWRVEIPAFLLKYIIDLCPERDPNHVYIHFTDH</sequence>
<reference evidence="1 2" key="1">
    <citation type="journal article" date="2015" name="Genome Biol.">
        <title>Comparative genomics of Steinernema reveals deeply conserved gene regulatory networks.</title>
        <authorList>
            <person name="Dillman A.R."/>
            <person name="Macchietto M."/>
            <person name="Porter C.F."/>
            <person name="Rogers A."/>
            <person name="Williams B."/>
            <person name="Antoshechkin I."/>
            <person name="Lee M.M."/>
            <person name="Goodwin Z."/>
            <person name="Lu X."/>
            <person name="Lewis E.E."/>
            <person name="Goodrich-Blair H."/>
            <person name="Stock S.P."/>
            <person name="Adams B.J."/>
            <person name="Sternberg P.W."/>
            <person name="Mortazavi A."/>
        </authorList>
    </citation>
    <scope>NUCLEOTIDE SEQUENCE [LARGE SCALE GENOMIC DNA]</scope>
    <source>
        <strain evidence="1 2">ALL</strain>
    </source>
</reference>
<reference evidence="1 2" key="2">
    <citation type="journal article" date="2019" name="G3 (Bethesda)">
        <title>Hybrid Assembly of the Genome of the Entomopathogenic Nematode Steinernema carpocapsae Identifies the X-Chromosome.</title>
        <authorList>
            <person name="Serra L."/>
            <person name="Macchietto M."/>
            <person name="Macias-Munoz A."/>
            <person name="McGill C.J."/>
            <person name="Rodriguez I.M."/>
            <person name="Rodriguez B."/>
            <person name="Murad R."/>
            <person name="Mortazavi A."/>
        </authorList>
    </citation>
    <scope>NUCLEOTIDE SEQUENCE [LARGE SCALE GENOMIC DNA]</scope>
    <source>
        <strain evidence="1 2">ALL</strain>
    </source>
</reference>